<feature type="transmembrane region" description="Helical" evidence="9">
    <location>
        <begin position="39"/>
        <end position="57"/>
    </location>
</feature>
<feature type="transmembrane region" description="Helical" evidence="9">
    <location>
        <begin position="96"/>
        <end position="116"/>
    </location>
</feature>
<dbReference type="RefSeq" id="WP_203193959.1">
    <property type="nucleotide sequence ID" value="NZ_CP063362.1"/>
</dbReference>
<feature type="transmembrane region" description="Helical" evidence="9">
    <location>
        <begin position="189"/>
        <end position="208"/>
    </location>
</feature>
<protein>
    <submittedName>
        <fullName evidence="10">Branched-chain amino acid ABC transporter permease</fullName>
    </submittedName>
</protein>
<reference evidence="10 11" key="1">
    <citation type="submission" date="2020-10" db="EMBL/GenBank/DDBJ databases">
        <title>Degradation of 1,4-Dioxane by Xanthobacter sp. YN2, via a Novel Group-2 Soluble Di-Iron Monooxygenase.</title>
        <authorList>
            <person name="Ma F."/>
            <person name="Wang Y."/>
            <person name="Yang J."/>
            <person name="Guo H."/>
            <person name="Su D."/>
            <person name="Yu L."/>
        </authorList>
    </citation>
    <scope>NUCLEOTIDE SEQUENCE [LARGE SCALE GENOMIC DNA]</scope>
    <source>
        <strain evidence="10 11">YN2</strain>
    </source>
</reference>
<sequence length="287" mass="30037">MAFDQILFELVNGVVWGLILSVIALGLCLIYGLMGIINLAHGSLYMVGAMCAAYLINRAGLDFWLVLPLAALCVGLLTLALNTAIFERVLSRDPAIGLLATAGVFLTLDNMVLAIAGGDPQSVLPPVFEVVEFAGVYYPVYRLVAAGLALLVLVAVALFLRFTKYGLWMRAVPQARDLAAVTGVPIRRVNAVTAAIAGLTVGLAGALATPISGAHFQMGLSVIAACFIVVVIGGMGNLVGAVVVAVAFGLIRGLYSTLLSPTWSEVAALSTLLCVVYFKPNGIFGRR</sequence>
<comment type="similarity">
    <text evidence="8">Belongs to the binding-protein-dependent transport system permease family. LivHM subfamily.</text>
</comment>
<evidence type="ECO:0000256" key="8">
    <source>
        <dbReference type="ARBA" id="ARBA00037998"/>
    </source>
</evidence>
<evidence type="ECO:0000256" key="2">
    <source>
        <dbReference type="ARBA" id="ARBA00022448"/>
    </source>
</evidence>
<dbReference type="GO" id="GO:0022857">
    <property type="term" value="F:transmembrane transporter activity"/>
    <property type="evidence" value="ECO:0007669"/>
    <property type="project" value="InterPro"/>
</dbReference>
<feature type="transmembrane region" description="Helical" evidence="9">
    <location>
        <begin position="136"/>
        <end position="160"/>
    </location>
</feature>
<dbReference type="EMBL" id="CP063362">
    <property type="protein sequence ID" value="QRG07047.1"/>
    <property type="molecule type" value="Genomic_DNA"/>
</dbReference>
<evidence type="ECO:0000256" key="1">
    <source>
        <dbReference type="ARBA" id="ARBA00004651"/>
    </source>
</evidence>
<keyword evidence="3" id="KW-1003">Cell membrane</keyword>
<feature type="transmembrane region" description="Helical" evidence="9">
    <location>
        <begin position="261"/>
        <end position="278"/>
    </location>
</feature>
<evidence type="ECO:0000256" key="3">
    <source>
        <dbReference type="ARBA" id="ARBA00022475"/>
    </source>
</evidence>
<dbReference type="Proteomes" id="UP000596427">
    <property type="component" value="Chromosome"/>
</dbReference>
<keyword evidence="4 9" id="KW-0812">Transmembrane</keyword>
<gene>
    <name evidence="10" type="ORF">EZH22_00930</name>
</gene>
<evidence type="ECO:0000256" key="5">
    <source>
        <dbReference type="ARBA" id="ARBA00022970"/>
    </source>
</evidence>
<evidence type="ECO:0000256" key="6">
    <source>
        <dbReference type="ARBA" id="ARBA00022989"/>
    </source>
</evidence>
<dbReference type="InterPro" id="IPR001851">
    <property type="entry name" value="ABC_transp_permease"/>
</dbReference>
<feature type="transmembrane region" description="Helical" evidence="9">
    <location>
        <begin position="6"/>
        <end position="32"/>
    </location>
</feature>
<dbReference type="PANTHER" id="PTHR11795:SF445">
    <property type="entry name" value="AMINO ACID ABC TRANSPORTER PERMEASE PROTEIN"/>
    <property type="match status" value="1"/>
</dbReference>
<organism evidence="10 11">
    <name type="scientific">Xanthobacter dioxanivorans</name>
    <dbReference type="NCBI Taxonomy" id="2528964"/>
    <lineage>
        <taxon>Bacteria</taxon>
        <taxon>Pseudomonadati</taxon>
        <taxon>Pseudomonadota</taxon>
        <taxon>Alphaproteobacteria</taxon>
        <taxon>Hyphomicrobiales</taxon>
        <taxon>Xanthobacteraceae</taxon>
        <taxon>Xanthobacter</taxon>
    </lineage>
</organism>
<dbReference type="InterPro" id="IPR052157">
    <property type="entry name" value="BCAA_transport_permease"/>
</dbReference>
<accession>A0A974PNV7</accession>
<evidence type="ECO:0000256" key="4">
    <source>
        <dbReference type="ARBA" id="ARBA00022692"/>
    </source>
</evidence>
<evidence type="ECO:0000256" key="9">
    <source>
        <dbReference type="SAM" id="Phobius"/>
    </source>
</evidence>
<keyword evidence="7 9" id="KW-0472">Membrane</keyword>
<evidence type="ECO:0000313" key="11">
    <source>
        <dbReference type="Proteomes" id="UP000596427"/>
    </source>
</evidence>
<dbReference type="GO" id="GO:0006865">
    <property type="term" value="P:amino acid transport"/>
    <property type="evidence" value="ECO:0007669"/>
    <property type="project" value="UniProtKB-KW"/>
</dbReference>
<dbReference type="KEGG" id="xdi:EZH22_00930"/>
<feature type="transmembrane region" description="Helical" evidence="9">
    <location>
        <begin position="238"/>
        <end position="255"/>
    </location>
</feature>
<feature type="transmembrane region" description="Helical" evidence="9">
    <location>
        <begin position="63"/>
        <end position="84"/>
    </location>
</feature>
<proteinExistence type="inferred from homology"/>
<keyword evidence="2" id="KW-0813">Transport</keyword>
<keyword evidence="11" id="KW-1185">Reference proteome</keyword>
<dbReference type="CDD" id="cd06582">
    <property type="entry name" value="TM_PBP1_LivH_like"/>
    <property type="match status" value="1"/>
</dbReference>
<dbReference type="Pfam" id="PF02653">
    <property type="entry name" value="BPD_transp_2"/>
    <property type="match status" value="1"/>
</dbReference>
<dbReference type="PANTHER" id="PTHR11795">
    <property type="entry name" value="BRANCHED-CHAIN AMINO ACID TRANSPORT SYSTEM PERMEASE PROTEIN LIVH"/>
    <property type="match status" value="1"/>
</dbReference>
<dbReference type="AlphaFoldDB" id="A0A974PNV7"/>
<comment type="subcellular location">
    <subcellularLocation>
        <location evidence="1">Cell membrane</location>
        <topology evidence="1">Multi-pass membrane protein</topology>
    </subcellularLocation>
</comment>
<evidence type="ECO:0000313" key="10">
    <source>
        <dbReference type="EMBL" id="QRG07047.1"/>
    </source>
</evidence>
<keyword evidence="6 9" id="KW-1133">Transmembrane helix</keyword>
<keyword evidence="5" id="KW-0029">Amino-acid transport</keyword>
<dbReference type="GO" id="GO:0005886">
    <property type="term" value="C:plasma membrane"/>
    <property type="evidence" value="ECO:0007669"/>
    <property type="project" value="UniProtKB-SubCell"/>
</dbReference>
<name>A0A974PNV7_9HYPH</name>
<evidence type="ECO:0000256" key="7">
    <source>
        <dbReference type="ARBA" id="ARBA00023136"/>
    </source>
</evidence>